<dbReference type="Proteomes" id="UP001295423">
    <property type="component" value="Unassembled WGS sequence"/>
</dbReference>
<feature type="transmembrane region" description="Helical" evidence="7">
    <location>
        <begin position="99"/>
        <end position="120"/>
    </location>
</feature>
<dbReference type="GO" id="GO:0016020">
    <property type="term" value="C:membrane"/>
    <property type="evidence" value="ECO:0007669"/>
    <property type="project" value="UniProtKB-SubCell"/>
</dbReference>
<feature type="domain" description="LITAF" evidence="8">
    <location>
        <begin position="59"/>
        <end position="144"/>
    </location>
</feature>
<dbReference type="SMART" id="SM00714">
    <property type="entry name" value="LITAF"/>
    <property type="match status" value="1"/>
</dbReference>
<comment type="subcellular location">
    <subcellularLocation>
        <location evidence="1">Membrane</location>
        <topology evidence="1">Peripheral membrane protein</topology>
    </subcellularLocation>
</comment>
<dbReference type="PROSITE" id="PS51837">
    <property type="entry name" value="LITAF"/>
    <property type="match status" value="1"/>
</dbReference>
<sequence length="154" mass="17052">MVSKNNTEFASPSSVASSSSSSSTNNSHDETPIITISENNIRIVLDKDDKTPVPRFERNSYKLERDPCLNGSRKPTNLAFCPHCSKENVRTRTKTYPSAVTWGCVAIGAVAFFPICWVPLVMDGMKKTDHYCQNCGQKLATIKPLHGVGVKERF</sequence>
<dbReference type="InterPro" id="IPR006629">
    <property type="entry name" value="LITAF"/>
</dbReference>
<dbReference type="Pfam" id="PF10601">
    <property type="entry name" value="zf-LITAF-like"/>
    <property type="match status" value="1"/>
</dbReference>
<dbReference type="PANTHER" id="PTHR23292">
    <property type="entry name" value="LIPOPOLYSACCHARIDE-INDUCED TUMOR NECROSIS FACTOR-ALPHA FACTOR"/>
    <property type="match status" value="1"/>
</dbReference>
<feature type="region of interest" description="Disordered" evidence="6">
    <location>
        <begin position="1"/>
        <end position="32"/>
    </location>
</feature>
<comment type="caution">
    <text evidence="9">The sequence shown here is derived from an EMBL/GenBank/DDBJ whole genome shotgun (WGS) entry which is preliminary data.</text>
</comment>
<dbReference type="PANTHER" id="PTHR23292:SF6">
    <property type="entry name" value="FI16602P1-RELATED"/>
    <property type="match status" value="1"/>
</dbReference>
<name>A0AAD2FGX3_9STRA</name>
<keyword evidence="7" id="KW-0812">Transmembrane</keyword>
<evidence type="ECO:0000259" key="8">
    <source>
        <dbReference type="PROSITE" id="PS51837"/>
    </source>
</evidence>
<organism evidence="9 10">
    <name type="scientific">Cylindrotheca closterium</name>
    <dbReference type="NCBI Taxonomy" id="2856"/>
    <lineage>
        <taxon>Eukaryota</taxon>
        <taxon>Sar</taxon>
        <taxon>Stramenopiles</taxon>
        <taxon>Ochrophyta</taxon>
        <taxon>Bacillariophyta</taxon>
        <taxon>Bacillariophyceae</taxon>
        <taxon>Bacillariophycidae</taxon>
        <taxon>Bacillariales</taxon>
        <taxon>Bacillariaceae</taxon>
        <taxon>Cylindrotheca</taxon>
    </lineage>
</organism>
<evidence type="ECO:0000256" key="1">
    <source>
        <dbReference type="ARBA" id="ARBA00004170"/>
    </source>
</evidence>
<proteinExistence type="inferred from homology"/>
<dbReference type="GO" id="GO:0008270">
    <property type="term" value="F:zinc ion binding"/>
    <property type="evidence" value="ECO:0007669"/>
    <property type="project" value="TreeGrafter"/>
</dbReference>
<keyword evidence="3" id="KW-0479">Metal-binding</keyword>
<keyword evidence="10" id="KW-1185">Reference proteome</keyword>
<dbReference type="EMBL" id="CAKOGP040000668">
    <property type="protein sequence ID" value="CAJ1938034.1"/>
    <property type="molecule type" value="Genomic_DNA"/>
</dbReference>
<accession>A0AAD2FGX3</accession>
<keyword evidence="7" id="KW-1133">Transmembrane helix</keyword>
<evidence type="ECO:0000313" key="9">
    <source>
        <dbReference type="EMBL" id="CAJ1938034.1"/>
    </source>
</evidence>
<evidence type="ECO:0000256" key="7">
    <source>
        <dbReference type="SAM" id="Phobius"/>
    </source>
</evidence>
<evidence type="ECO:0000313" key="10">
    <source>
        <dbReference type="Proteomes" id="UP001295423"/>
    </source>
</evidence>
<evidence type="ECO:0000256" key="5">
    <source>
        <dbReference type="ARBA" id="ARBA00023136"/>
    </source>
</evidence>
<dbReference type="InterPro" id="IPR037519">
    <property type="entry name" value="LITAF_fam"/>
</dbReference>
<dbReference type="AlphaFoldDB" id="A0AAD2FGX3"/>
<evidence type="ECO:0000256" key="2">
    <source>
        <dbReference type="ARBA" id="ARBA00005975"/>
    </source>
</evidence>
<feature type="compositionally biased region" description="Low complexity" evidence="6">
    <location>
        <begin position="10"/>
        <end position="26"/>
    </location>
</feature>
<keyword evidence="4" id="KW-0862">Zinc</keyword>
<reference evidence="9" key="1">
    <citation type="submission" date="2023-08" db="EMBL/GenBank/DDBJ databases">
        <authorList>
            <person name="Audoor S."/>
            <person name="Bilcke G."/>
        </authorList>
    </citation>
    <scope>NUCLEOTIDE SEQUENCE</scope>
</reference>
<gene>
    <name evidence="9" type="ORF">CYCCA115_LOCUS5941</name>
</gene>
<evidence type="ECO:0000256" key="6">
    <source>
        <dbReference type="SAM" id="MobiDB-lite"/>
    </source>
</evidence>
<protein>
    <recommendedName>
        <fullName evidence="8">LITAF domain-containing protein</fullName>
    </recommendedName>
</protein>
<comment type="similarity">
    <text evidence="2">Belongs to the CDIP1/LITAF family.</text>
</comment>
<evidence type="ECO:0000256" key="3">
    <source>
        <dbReference type="ARBA" id="ARBA00022723"/>
    </source>
</evidence>
<keyword evidence="5 7" id="KW-0472">Membrane</keyword>
<evidence type="ECO:0000256" key="4">
    <source>
        <dbReference type="ARBA" id="ARBA00022833"/>
    </source>
</evidence>